<evidence type="ECO:0000313" key="5">
    <source>
        <dbReference type="Proteomes" id="UP000321250"/>
    </source>
</evidence>
<dbReference type="PANTHER" id="PTHR43201">
    <property type="entry name" value="ACYL-COA SYNTHETASE"/>
    <property type="match status" value="1"/>
</dbReference>
<feature type="region of interest" description="Disordered" evidence="1">
    <location>
        <begin position="334"/>
        <end position="353"/>
    </location>
</feature>
<feature type="domain" description="AMP-binding enzyme C-terminal" evidence="3">
    <location>
        <begin position="436"/>
        <end position="509"/>
    </location>
</feature>
<name>A0A5C6UGK2_9SPHN</name>
<dbReference type="PANTHER" id="PTHR43201:SF32">
    <property type="entry name" value="2-SUCCINYLBENZOATE--COA LIGASE, CHLOROPLASTIC_PEROXISOMAL"/>
    <property type="match status" value="1"/>
</dbReference>
<evidence type="ECO:0000256" key="1">
    <source>
        <dbReference type="SAM" id="MobiDB-lite"/>
    </source>
</evidence>
<dbReference type="AlphaFoldDB" id="A0A5C6UGK2"/>
<dbReference type="Proteomes" id="UP000321250">
    <property type="component" value="Unassembled WGS sequence"/>
</dbReference>
<feature type="domain" description="AMP-dependent synthetase/ligase" evidence="2">
    <location>
        <begin position="46"/>
        <end position="387"/>
    </location>
</feature>
<evidence type="ECO:0000259" key="3">
    <source>
        <dbReference type="Pfam" id="PF13193"/>
    </source>
</evidence>
<dbReference type="EMBL" id="VOQR01000001">
    <property type="protein sequence ID" value="TXC71078.1"/>
    <property type="molecule type" value="Genomic_DNA"/>
</dbReference>
<dbReference type="InterPro" id="IPR000873">
    <property type="entry name" value="AMP-dep_synth/lig_dom"/>
</dbReference>
<dbReference type="OrthoDB" id="9803968at2"/>
<gene>
    <name evidence="4" type="ORF">FSB78_09030</name>
</gene>
<dbReference type="PROSITE" id="PS00455">
    <property type="entry name" value="AMP_BINDING"/>
    <property type="match status" value="1"/>
</dbReference>
<dbReference type="InterPro" id="IPR042099">
    <property type="entry name" value="ANL_N_sf"/>
</dbReference>
<dbReference type="Pfam" id="PF13193">
    <property type="entry name" value="AMP-binding_C"/>
    <property type="match status" value="1"/>
</dbReference>
<organism evidence="4 5">
    <name type="scientific">Sphingomonas ginsenosidivorax</name>
    <dbReference type="NCBI Taxonomy" id="862135"/>
    <lineage>
        <taxon>Bacteria</taxon>
        <taxon>Pseudomonadati</taxon>
        <taxon>Pseudomonadota</taxon>
        <taxon>Alphaproteobacteria</taxon>
        <taxon>Sphingomonadales</taxon>
        <taxon>Sphingomonadaceae</taxon>
        <taxon>Sphingomonas</taxon>
    </lineage>
</organism>
<keyword evidence="5" id="KW-1185">Reference proteome</keyword>
<dbReference type="Pfam" id="PF00501">
    <property type="entry name" value="AMP-binding"/>
    <property type="match status" value="1"/>
</dbReference>
<dbReference type="GO" id="GO:0006631">
    <property type="term" value="P:fatty acid metabolic process"/>
    <property type="evidence" value="ECO:0007669"/>
    <property type="project" value="TreeGrafter"/>
</dbReference>
<dbReference type="CDD" id="cd04433">
    <property type="entry name" value="AFD_class_I"/>
    <property type="match status" value="1"/>
</dbReference>
<dbReference type="InterPro" id="IPR025110">
    <property type="entry name" value="AMP-bd_C"/>
</dbReference>
<dbReference type="Gene3D" id="3.30.300.30">
    <property type="match status" value="1"/>
</dbReference>
<evidence type="ECO:0000313" key="4">
    <source>
        <dbReference type="EMBL" id="TXC71078.1"/>
    </source>
</evidence>
<sequence length="526" mass="55722">MDASQVGTTEPRWGTEIVVEDVGGIPYRLYAERPKRLEHLLALAPRWGAQPHIVQGDRVLSFDDLIGLVDRKTSELVGLGIGGGDRVFLMGWNSPDYVVNYWAVLKAGGVPVLVNTWWSEAEVADALELLAPVLVLADARCATKIPGGWATGSWETSDAPLAEPVAGPALIDENAPGVIIFTSGTSGKPKAVVLSHRALLSNLQMLLVMSKRLPHQSPSPDVALHTGPLFHIGGAQAMLRAVTVGNTLVMPRGRFDPGELLELVETWKINRWSAVPTMISRVLEHPGIGSRDLSSLKAVTLGGALLHPDLQQRIRTGLPGAEARIATGYGLSENGGQATAASDGDTVRRPGTSGRALPLTEVKIVPRAGLPDGEIVIRAPTQMSEYYGVAETPIDAEGWLATGDLGKLDDDGYLWITGRSKELIIRGGENVAPAAVERALVAAPAVREAVVFGLPHADLGEEVAAVVVIEPGASQDAIRQAVRATLASFSVPSWWRFQEDALPVNATGKIDKAAVIAEARAAVTTG</sequence>
<reference evidence="4 5" key="1">
    <citation type="journal article" date="2013" name="Antonie Van Leeuwenhoek">
        <title>Sphingomonas ginsenosidivorax sp. nov., with the ability to transform ginsenosides.</title>
        <authorList>
            <person name="Jin X.F."/>
            <person name="Kim J.K."/>
            <person name="Liu Q.M."/>
            <person name="Kang M.S."/>
            <person name="He D."/>
            <person name="Jin F.X."/>
            <person name="Kim S.C."/>
            <person name="Im W.T."/>
        </authorList>
    </citation>
    <scope>NUCLEOTIDE SEQUENCE [LARGE SCALE GENOMIC DNA]</scope>
    <source>
        <strain evidence="4 5">KHI67</strain>
    </source>
</reference>
<dbReference type="InterPro" id="IPR020845">
    <property type="entry name" value="AMP-binding_CS"/>
</dbReference>
<dbReference type="GO" id="GO:0031956">
    <property type="term" value="F:medium-chain fatty acid-CoA ligase activity"/>
    <property type="evidence" value="ECO:0007669"/>
    <property type="project" value="TreeGrafter"/>
</dbReference>
<dbReference type="Gene3D" id="3.40.50.12780">
    <property type="entry name" value="N-terminal domain of ligase-like"/>
    <property type="match status" value="1"/>
</dbReference>
<keyword evidence="4" id="KW-0436">Ligase</keyword>
<dbReference type="SUPFAM" id="SSF56801">
    <property type="entry name" value="Acetyl-CoA synthetase-like"/>
    <property type="match status" value="1"/>
</dbReference>
<protein>
    <submittedName>
        <fullName evidence="4">Acyl--CoA ligase</fullName>
    </submittedName>
</protein>
<evidence type="ECO:0000259" key="2">
    <source>
        <dbReference type="Pfam" id="PF00501"/>
    </source>
</evidence>
<comment type="caution">
    <text evidence="4">The sequence shown here is derived from an EMBL/GenBank/DDBJ whole genome shotgun (WGS) entry which is preliminary data.</text>
</comment>
<proteinExistence type="predicted"/>
<dbReference type="InterPro" id="IPR045851">
    <property type="entry name" value="AMP-bd_C_sf"/>
</dbReference>
<dbReference type="RefSeq" id="WP_147082013.1">
    <property type="nucleotide sequence ID" value="NZ_VOQR01000001.1"/>
</dbReference>
<accession>A0A5C6UGK2</accession>